<gene>
    <name evidence="2" type="ORF">HNQ77_004261</name>
</gene>
<feature type="transmembrane region" description="Helical" evidence="1">
    <location>
        <begin position="122"/>
        <end position="140"/>
    </location>
</feature>
<organism evidence="2 3">
    <name type="scientific">Silvibacterium bohemicum</name>
    <dbReference type="NCBI Taxonomy" id="1577686"/>
    <lineage>
        <taxon>Bacteria</taxon>
        <taxon>Pseudomonadati</taxon>
        <taxon>Acidobacteriota</taxon>
        <taxon>Terriglobia</taxon>
        <taxon>Terriglobales</taxon>
        <taxon>Acidobacteriaceae</taxon>
        <taxon>Silvibacterium</taxon>
    </lineage>
</organism>
<feature type="transmembrane region" description="Helical" evidence="1">
    <location>
        <begin position="216"/>
        <end position="236"/>
    </location>
</feature>
<dbReference type="EMBL" id="JACHEK010000009">
    <property type="protein sequence ID" value="MBB6146289.1"/>
    <property type="molecule type" value="Genomic_DNA"/>
</dbReference>
<feature type="transmembrane region" description="Helical" evidence="1">
    <location>
        <begin position="12"/>
        <end position="30"/>
    </location>
</feature>
<feature type="transmembrane region" description="Helical" evidence="1">
    <location>
        <begin position="170"/>
        <end position="195"/>
    </location>
</feature>
<feature type="transmembrane region" description="Helical" evidence="1">
    <location>
        <begin position="296"/>
        <end position="315"/>
    </location>
</feature>
<comment type="caution">
    <text evidence="2">The sequence shown here is derived from an EMBL/GenBank/DDBJ whole genome shotgun (WGS) entry which is preliminary data.</text>
</comment>
<sequence>MISLPGPTRRRFFLGALLTTFFAIFFLARVNQLTFTLPNEDDATFFLPAWNFALHGNFRLLVLNAPDGIYWVPHAFYFWNALFFRLFGPTMETARTLSQATTALAATILVAASARILRSRAIATLCALILISPATIYTANAVRMESLIFLLYALAILLHTYGRYLPAVSLLAFSLLVHPALSISLTMYLAGLVTLRWTTPQGALFSAGDSKRIRTVEITILVLVAAAIAAEAILVFQHLELFHRHMAYQAQRKAGRSLYVILTDRRGLFLCAETACVTMAGYYIRRTSAPHFGIAFRDIGCVAILALGLQAYAAIGFEGPYLVYSYAVVPATLAACVVGALSRLHAVRADAPEERSQLIA</sequence>
<evidence type="ECO:0000313" key="3">
    <source>
        <dbReference type="Proteomes" id="UP000538666"/>
    </source>
</evidence>
<proteinExistence type="predicted"/>
<reference evidence="2 3" key="1">
    <citation type="submission" date="2020-08" db="EMBL/GenBank/DDBJ databases">
        <title>Genomic Encyclopedia of Type Strains, Phase IV (KMG-IV): sequencing the most valuable type-strain genomes for metagenomic binning, comparative biology and taxonomic classification.</title>
        <authorList>
            <person name="Goeker M."/>
        </authorList>
    </citation>
    <scope>NUCLEOTIDE SEQUENCE [LARGE SCALE GENOMIC DNA]</scope>
    <source>
        <strain evidence="2 3">DSM 103733</strain>
    </source>
</reference>
<keyword evidence="1" id="KW-0812">Transmembrane</keyword>
<evidence type="ECO:0008006" key="4">
    <source>
        <dbReference type="Google" id="ProtNLM"/>
    </source>
</evidence>
<accession>A0A841K2Y1</accession>
<evidence type="ECO:0000313" key="2">
    <source>
        <dbReference type="EMBL" id="MBB6146289.1"/>
    </source>
</evidence>
<keyword evidence="1" id="KW-0472">Membrane</keyword>
<feature type="transmembrane region" description="Helical" evidence="1">
    <location>
        <begin position="68"/>
        <end position="88"/>
    </location>
</feature>
<feature type="transmembrane region" description="Helical" evidence="1">
    <location>
        <begin position="147"/>
        <end position="164"/>
    </location>
</feature>
<keyword evidence="3" id="KW-1185">Reference proteome</keyword>
<name>A0A841K2Y1_9BACT</name>
<dbReference type="Proteomes" id="UP000538666">
    <property type="component" value="Unassembled WGS sequence"/>
</dbReference>
<dbReference type="AlphaFoldDB" id="A0A841K2Y1"/>
<feature type="transmembrane region" description="Helical" evidence="1">
    <location>
        <begin position="321"/>
        <end position="341"/>
    </location>
</feature>
<evidence type="ECO:0000256" key="1">
    <source>
        <dbReference type="SAM" id="Phobius"/>
    </source>
</evidence>
<protein>
    <recommendedName>
        <fullName evidence="4">Glycosyltransferase RgtA/B/C/D-like domain-containing protein</fullName>
    </recommendedName>
</protein>
<keyword evidence="1" id="KW-1133">Transmembrane helix</keyword>
<dbReference type="RefSeq" id="WP_156185802.1">
    <property type="nucleotide sequence ID" value="NZ_JACHEK010000009.1"/>
</dbReference>